<accession>A0A840YI40</accession>
<dbReference type="RefSeq" id="WP_184089007.1">
    <property type="nucleotide sequence ID" value="NZ_JACIJF010000009.1"/>
</dbReference>
<feature type="chain" id="PRO_5032352232" description="DUF3035 domain-containing protein" evidence="2">
    <location>
        <begin position="20"/>
        <end position="153"/>
    </location>
</feature>
<feature type="signal peptide" evidence="2">
    <location>
        <begin position="1"/>
        <end position="19"/>
    </location>
</feature>
<keyword evidence="4" id="KW-1185">Reference proteome</keyword>
<dbReference type="Proteomes" id="UP000527143">
    <property type="component" value="Unassembled WGS sequence"/>
</dbReference>
<dbReference type="Pfam" id="PF11233">
    <property type="entry name" value="DUF3035"/>
    <property type="match status" value="1"/>
</dbReference>
<comment type="caution">
    <text evidence="3">The sequence shown here is derived from an EMBL/GenBank/DDBJ whole genome shotgun (WGS) entry which is preliminary data.</text>
</comment>
<dbReference type="PROSITE" id="PS51257">
    <property type="entry name" value="PROKAR_LIPOPROTEIN"/>
    <property type="match status" value="1"/>
</dbReference>
<feature type="compositionally biased region" description="Pro residues" evidence="1">
    <location>
        <begin position="142"/>
        <end position="153"/>
    </location>
</feature>
<feature type="region of interest" description="Disordered" evidence="1">
    <location>
        <begin position="75"/>
        <end position="153"/>
    </location>
</feature>
<evidence type="ECO:0000256" key="1">
    <source>
        <dbReference type="SAM" id="MobiDB-lite"/>
    </source>
</evidence>
<organism evidence="3 4">
    <name type="scientific">Sphingomonas xinjiangensis</name>
    <dbReference type="NCBI Taxonomy" id="643568"/>
    <lineage>
        <taxon>Bacteria</taxon>
        <taxon>Pseudomonadati</taxon>
        <taxon>Pseudomonadota</taxon>
        <taxon>Alphaproteobacteria</taxon>
        <taxon>Sphingomonadales</taxon>
        <taxon>Sphingomonadaceae</taxon>
        <taxon>Sphingomonas</taxon>
    </lineage>
</organism>
<evidence type="ECO:0008006" key="5">
    <source>
        <dbReference type="Google" id="ProtNLM"/>
    </source>
</evidence>
<dbReference type="AlphaFoldDB" id="A0A840YI40"/>
<name>A0A840YI40_9SPHN</name>
<gene>
    <name evidence="3" type="ORF">FHT02_002970</name>
</gene>
<feature type="compositionally biased region" description="Low complexity" evidence="1">
    <location>
        <begin position="75"/>
        <end position="85"/>
    </location>
</feature>
<evidence type="ECO:0000313" key="3">
    <source>
        <dbReference type="EMBL" id="MBB5711719.1"/>
    </source>
</evidence>
<dbReference type="EMBL" id="JACIJF010000009">
    <property type="protein sequence ID" value="MBB5711719.1"/>
    <property type="molecule type" value="Genomic_DNA"/>
</dbReference>
<keyword evidence="2" id="KW-0732">Signal</keyword>
<proteinExistence type="predicted"/>
<evidence type="ECO:0000256" key="2">
    <source>
        <dbReference type="SAM" id="SignalP"/>
    </source>
</evidence>
<evidence type="ECO:0000313" key="4">
    <source>
        <dbReference type="Proteomes" id="UP000527143"/>
    </source>
</evidence>
<reference evidence="3 4" key="1">
    <citation type="submission" date="2020-08" db="EMBL/GenBank/DDBJ databases">
        <title>Genomic Encyclopedia of Type Strains, Phase IV (KMG-IV): sequencing the most valuable type-strain genomes for metagenomic binning, comparative biology and taxonomic classification.</title>
        <authorList>
            <person name="Goeker M."/>
        </authorList>
    </citation>
    <scope>NUCLEOTIDE SEQUENCE [LARGE SCALE GENOMIC DNA]</scope>
    <source>
        <strain evidence="3 4">DSM 26736</strain>
    </source>
</reference>
<dbReference type="InterPro" id="IPR021395">
    <property type="entry name" value="DUF3035"/>
</dbReference>
<sequence>MRKLIILASGIALTASLSACGKSGMNRNRPDEFAVARQAPLVIPPDFALVPPQPGAPRPQDVKASDQALDALFGGSAARSAGESATLDAAGRSAADLGARSTAGSPTTPVVDKGGTTSEIIAAPAGNGREASAGTGAAAPQPTTPPAGTPQPQ</sequence>
<protein>
    <recommendedName>
        <fullName evidence="5">DUF3035 domain-containing protein</fullName>
    </recommendedName>
</protein>